<dbReference type="PROSITE" id="PS00936">
    <property type="entry name" value="RIBOSOMAL_L35"/>
    <property type="match status" value="1"/>
</dbReference>
<dbReference type="InterPro" id="IPR018265">
    <property type="entry name" value="Ribosomal_bL35_CS"/>
</dbReference>
<dbReference type="Proteomes" id="UP000186469">
    <property type="component" value="Unassembled WGS sequence"/>
</dbReference>
<dbReference type="NCBIfam" id="TIGR00001">
    <property type="entry name" value="rpmI_bact"/>
    <property type="match status" value="1"/>
</dbReference>
<dbReference type="HAMAP" id="MF_00514">
    <property type="entry name" value="Ribosomal_bL35"/>
    <property type="match status" value="1"/>
</dbReference>
<dbReference type="Gene3D" id="4.10.410.60">
    <property type="match status" value="1"/>
</dbReference>
<gene>
    <name evidence="5" type="primary">rpmI</name>
    <name evidence="8" type="ORF">SAMN02745728_00639</name>
</gene>
<name>A0A1M7S9N1_9BACT</name>
<dbReference type="Pfam" id="PF01632">
    <property type="entry name" value="Ribosomal_L35p"/>
    <property type="match status" value="1"/>
</dbReference>
<dbReference type="GO" id="GO:0003735">
    <property type="term" value="F:structural constituent of ribosome"/>
    <property type="evidence" value="ECO:0007669"/>
    <property type="project" value="InterPro"/>
</dbReference>
<keyword evidence="2 5" id="KW-0689">Ribosomal protein</keyword>
<evidence type="ECO:0000256" key="3">
    <source>
        <dbReference type="ARBA" id="ARBA00023274"/>
    </source>
</evidence>
<evidence type="ECO:0000313" key="9">
    <source>
        <dbReference type="Proteomes" id="UP000186469"/>
    </source>
</evidence>
<evidence type="ECO:0000256" key="6">
    <source>
        <dbReference type="RuleBase" id="RU000568"/>
    </source>
</evidence>
<evidence type="ECO:0000256" key="5">
    <source>
        <dbReference type="HAMAP-Rule" id="MF_00514"/>
    </source>
</evidence>
<evidence type="ECO:0000256" key="7">
    <source>
        <dbReference type="SAM" id="MobiDB-lite"/>
    </source>
</evidence>
<dbReference type="OrthoDB" id="9804851at2"/>
<accession>A0A1M7S9N1</accession>
<evidence type="ECO:0000256" key="2">
    <source>
        <dbReference type="ARBA" id="ARBA00022980"/>
    </source>
</evidence>
<dbReference type="GO" id="GO:0006412">
    <property type="term" value="P:translation"/>
    <property type="evidence" value="ECO:0007669"/>
    <property type="project" value="UniProtKB-UniRule"/>
</dbReference>
<dbReference type="SUPFAM" id="SSF143034">
    <property type="entry name" value="L35p-like"/>
    <property type="match status" value="1"/>
</dbReference>
<dbReference type="PANTHER" id="PTHR33343:SF1">
    <property type="entry name" value="LARGE RIBOSOMAL SUBUNIT PROTEIN BL35M"/>
    <property type="match status" value="1"/>
</dbReference>
<organism evidence="8 9">
    <name type="scientific">Desulfovibrio litoralis DSM 11393</name>
    <dbReference type="NCBI Taxonomy" id="1121455"/>
    <lineage>
        <taxon>Bacteria</taxon>
        <taxon>Pseudomonadati</taxon>
        <taxon>Thermodesulfobacteriota</taxon>
        <taxon>Desulfovibrionia</taxon>
        <taxon>Desulfovibrionales</taxon>
        <taxon>Desulfovibrionaceae</taxon>
        <taxon>Desulfovibrio</taxon>
    </lineage>
</organism>
<dbReference type="STRING" id="1121455.SAMN02745728_00639"/>
<dbReference type="FunFam" id="4.10.410.60:FF:000001">
    <property type="entry name" value="50S ribosomal protein L35"/>
    <property type="match status" value="1"/>
</dbReference>
<dbReference type="PANTHER" id="PTHR33343">
    <property type="entry name" value="54S RIBOSOMAL PROTEIN BL35M"/>
    <property type="match status" value="1"/>
</dbReference>
<keyword evidence="9" id="KW-1185">Reference proteome</keyword>
<protein>
    <recommendedName>
        <fullName evidence="4 5">Large ribosomal subunit protein bL35</fullName>
    </recommendedName>
</protein>
<dbReference type="AlphaFoldDB" id="A0A1M7S9N1"/>
<dbReference type="RefSeq" id="WP_072696336.1">
    <property type="nucleotide sequence ID" value="NZ_FRDI01000003.1"/>
</dbReference>
<feature type="region of interest" description="Disordered" evidence="7">
    <location>
        <begin position="1"/>
        <end position="21"/>
    </location>
</feature>
<evidence type="ECO:0000313" key="8">
    <source>
        <dbReference type="EMBL" id="SHN55160.1"/>
    </source>
</evidence>
<dbReference type="PRINTS" id="PR00064">
    <property type="entry name" value="RIBOSOMALL35"/>
</dbReference>
<dbReference type="InterPro" id="IPR021137">
    <property type="entry name" value="Ribosomal_bL35-like"/>
</dbReference>
<reference evidence="8 9" key="1">
    <citation type="submission" date="2016-12" db="EMBL/GenBank/DDBJ databases">
        <authorList>
            <person name="Song W.-J."/>
            <person name="Kurnit D.M."/>
        </authorList>
    </citation>
    <scope>NUCLEOTIDE SEQUENCE [LARGE SCALE GENOMIC DNA]</scope>
    <source>
        <strain evidence="8 9">DSM 11393</strain>
    </source>
</reference>
<sequence>MPKIKTRRSAAKRFEVTGTGKFRRRRQNLRHILTKKNAKRRMRLGQSAIVDSTNEKAVSRMLPYA</sequence>
<dbReference type="GO" id="GO:0022625">
    <property type="term" value="C:cytosolic large ribosomal subunit"/>
    <property type="evidence" value="ECO:0007669"/>
    <property type="project" value="TreeGrafter"/>
</dbReference>
<evidence type="ECO:0000256" key="1">
    <source>
        <dbReference type="ARBA" id="ARBA00006598"/>
    </source>
</evidence>
<keyword evidence="3 5" id="KW-0687">Ribonucleoprotein</keyword>
<dbReference type="InterPro" id="IPR001706">
    <property type="entry name" value="Ribosomal_bL35"/>
</dbReference>
<proteinExistence type="inferred from homology"/>
<evidence type="ECO:0000256" key="4">
    <source>
        <dbReference type="ARBA" id="ARBA00071664"/>
    </source>
</evidence>
<dbReference type="InterPro" id="IPR037229">
    <property type="entry name" value="Ribosomal_bL35_sf"/>
</dbReference>
<feature type="compositionally biased region" description="Basic residues" evidence="7">
    <location>
        <begin position="1"/>
        <end position="11"/>
    </location>
</feature>
<comment type="similarity">
    <text evidence="1 5 6">Belongs to the bacterial ribosomal protein bL35 family.</text>
</comment>
<dbReference type="EMBL" id="FRDI01000003">
    <property type="protein sequence ID" value="SHN55160.1"/>
    <property type="molecule type" value="Genomic_DNA"/>
</dbReference>